<dbReference type="EMBL" id="JACHMH010000001">
    <property type="protein sequence ID" value="MBB4680703.1"/>
    <property type="molecule type" value="Genomic_DNA"/>
</dbReference>
<proteinExistence type="predicted"/>
<dbReference type="Proteomes" id="UP000533598">
    <property type="component" value="Unassembled WGS sequence"/>
</dbReference>
<feature type="transmembrane region" description="Helical" evidence="5">
    <location>
        <begin position="284"/>
        <end position="303"/>
    </location>
</feature>
<feature type="transmembrane region" description="Helical" evidence="5">
    <location>
        <begin position="194"/>
        <end position="216"/>
    </location>
</feature>
<evidence type="ECO:0000256" key="5">
    <source>
        <dbReference type="SAM" id="Phobius"/>
    </source>
</evidence>
<dbReference type="Gene3D" id="1.20.1250.20">
    <property type="entry name" value="MFS general substrate transporter like domains"/>
    <property type="match status" value="2"/>
</dbReference>
<keyword evidence="4 5" id="KW-0472">Membrane</keyword>
<feature type="transmembrane region" description="Helical" evidence="5">
    <location>
        <begin position="228"/>
        <end position="247"/>
    </location>
</feature>
<feature type="transmembrane region" description="Helical" evidence="5">
    <location>
        <begin position="31"/>
        <end position="53"/>
    </location>
</feature>
<dbReference type="InterPro" id="IPR036259">
    <property type="entry name" value="MFS_trans_sf"/>
</dbReference>
<evidence type="ECO:0000313" key="7">
    <source>
        <dbReference type="EMBL" id="MBB4680703.1"/>
    </source>
</evidence>
<feature type="transmembrane region" description="Helical" evidence="5">
    <location>
        <begin position="342"/>
        <end position="367"/>
    </location>
</feature>
<evidence type="ECO:0000256" key="1">
    <source>
        <dbReference type="ARBA" id="ARBA00004651"/>
    </source>
</evidence>
<dbReference type="SUPFAM" id="SSF103473">
    <property type="entry name" value="MFS general substrate transporter"/>
    <property type="match status" value="1"/>
</dbReference>
<feature type="transmembrane region" description="Helical" evidence="5">
    <location>
        <begin position="315"/>
        <end position="336"/>
    </location>
</feature>
<protein>
    <submittedName>
        <fullName evidence="7">MFS family permease</fullName>
    </submittedName>
</protein>
<evidence type="ECO:0000256" key="3">
    <source>
        <dbReference type="ARBA" id="ARBA00022989"/>
    </source>
</evidence>
<organism evidence="7 8">
    <name type="scientific">Crossiella cryophila</name>
    <dbReference type="NCBI Taxonomy" id="43355"/>
    <lineage>
        <taxon>Bacteria</taxon>
        <taxon>Bacillati</taxon>
        <taxon>Actinomycetota</taxon>
        <taxon>Actinomycetes</taxon>
        <taxon>Pseudonocardiales</taxon>
        <taxon>Pseudonocardiaceae</taxon>
        <taxon>Crossiella</taxon>
    </lineage>
</organism>
<dbReference type="RefSeq" id="WP_185006708.1">
    <property type="nucleotide sequence ID" value="NZ_BAAAUI010000038.1"/>
</dbReference>
<evidence type="ECO:0000256" key="4">
    <source>
        <dbReference type="ARBA" id="ARBA00023136"/>
    </source>
</evidence>
<evidence type="ECO:0000256" key="2">
    <source>
        <dbReference type="ARBA" id="ARBA00022692"/>
    </source>
</evidence>
<accession>A0A7W7CJ47</accession>
<evidence type="ECO:0000313" key="8">
    <source>
        <dbReference type="Proteomes" id="UP000533598"/>
    </source>
</evidence>
<keyword evidence="3 5" id="KW-1133">Transmembrane helix</keyword>
<dbReference type="CDD" id="cd17393">
    <property type="entry name" value="MFS_MosC_like"/>
    <property type="match status" value="1"/>
</dbReference>
<sequence>MFTLHALVFATWTPYIPLVKAKLALSDGQLGIALLGGPVGALLAILCTGALVSWLGSRKVMVITAIGYGLSAGLLGLADSLAGLFVALAVWGAFQGSLDVAMNAQAVLVERAYGRSVMSSFHACWSLGAAAGGAIGGLAIAFGLSLTTQMLLVGAVVLVFVPATTRLALDGDRSAKHERKEKGGVSFPLKDRKLLALGALMLAAVLCEGAAAEWSALYLKENLGTSPAFAGFAFSAFALSMFLGRAMGDRWVSRFGGRAVVGTLASVAVVVFTAALLIGHPWAALLGFATLGLGVACAVPVVFSSAAALPGRHAAQAIAAVSAAAWPGFLLGPPMIGGLAQAFTLPVALFVLPLLCVGVVVGARFTLRGKETPA</sequence>
<dbReference type="InterPro" id="IPR011701">
    <property type="entry name" value="MFS"/>
</dbReference>
<comment type="subcellular location">
    <subcellularLocation>
        <location evidence="1">Cell membrane</location>
        <topology evidence="1">Multi-pass membrane protein</topology>
    </subcellularLocation>
</comment>
<name>A0A7W7CJ47_9PSEU</name>
<keyword evidence="2 5" id="KW-0812">Transmembrane</keyword>
<dbReference type="PANTHER" id="PTHR23514:SF13">
    <property type="entry name" value="INNER MEMBRANE PROTEIN YBJJ"/>
    <property type="match status" value="1"/>
</dbReference>
<dbReference type="InterPro" id="IPR051788">
    <property type="entry name" value="MFS_Transporter"/>
</dbReference>
<dbReference type="AlphaFoldDB" id="A0A7W7CJ47"/>
<dbReference type="GO" id="GO:0005886">
    <property type="term" value="C:plasma membrane"/>
    <property type="evidence" value="ECO:0007669"/>
    <property type="project" value="UniProtKB-SubCell"/>
</dbReference>
<comment type="caution">
    <text evidence="7">The sequence shown here is derived from an EMBL/GenBank/DDBJ whole genome shotgun (WGS) entry which is preliminary data.</text>
</comment>
<feature type="transmembrane region" description="Helical" evidence="5">
    <location>
        <begin position="123"/>
        <end position="144"/>
    </location>
</feature>
<feature type="domain" description="Major facilitator superfamily (MFS) profile" evidence="6">
    <location>
        <begin position="1"/>
        <end position="371"/>
    </location>
</feature>
<dbReference type="PANTHER" id="PTHR23514">
    <property type="entry name" value="BYPASS OF STOP CODON PROTEIN 6"/>
    <property type="match status" value="1"/>
</dbReference>
<feature type="transmembrane region" description="Helical" evidence="5">
    <location>
        <begin position="259"/>
        <end position="278"/>
    </location>
</feature>
<dbReference type="PROSITE" id="PS50850">
    <property type="entry name" value="MFS"/>
    <property type="match status" value="1"/>
</dbReference>
<gene>
    <name evidence="7" type="ORF">HNR67_006821</name>
</gene>
<dbReference type="GO" id="GO:0022857">
    <property type="term" value="F:transmembrane transporter activity"/>
    <property type="evidence" value="ECO:0007669"/>
    <property type="project" value="InterPro"/>
</dbReference>
<dbReference type="InterPro" id="IPR020846">
    <property type="entry name" value="MFS_dom"/>
</dbReference>
<keyword evidence="8" id="KW-1185">Reference proteome</keyword>
<reference evidence="7 8" key="1">
    <citation type="submission" date="2020-08" db="EMBL/GenBank/DDBJ databases">
        <title>Sequencing the genomes of 1000 actinobacteria strains.</title>
        <authorList>
            <person name="Klenk H.-P."/>
        </authorList>
    </citation>
    <scope>NUCLEOTIDE SEQUENCE [LARGE SCALE GENOMIC DNA]</scope>
    <source>
        <strain evidence="7 8">DSM 44230</strain>
    </source>
</reference>
<feature type="transmembrane region" description="Helical" evidence="5">
    <location>
        <begin position="150"/>
        <end position="169"/>
    </location>
</feature>
<dbReference type="Pfam" id="PF07690">
    <property type="entry name" value="MFS_1"/>
    <property type="match status" value="2"/>
</dbReference>
<evidence type="ECO:0000259" key="6">
    <source>
        <dbReference type="PROSITE" id="PS50850"/>
    </source>
</evidence>